<organism evidence="2 3">
    <name type="scientific">Vigna mungo</name>
    <name type="common">Black gram</name>
    <name type="synonym">Phaseolus mungo</name>
    <dbReference type="NCBI Taxonomy" id="3915"/>
    <lineage>
        <taxon>Eukaryota</taxon>
        <taxon>Viridiplantae</taxon>
        <taxon>Streptophyta</taxon>
        <taxon>Embryophyta</taxon>
        <taxon>Tracheophyta</taxon>
        <taxon>Spermatophyta</taxon>
        <taxon>Magnoliopsida</taxon>
        <taxon>eudicotyledons</taxon>
        <taxon>Gunneridae</taxon>
        <taxon>Pentapetalae</taxon>
        <taxon>rosids</taxon>
        <taxon>fabids</taxon>
        <taxon>Fabales</taxon>
        <taxon>Fabaceae</taxon>
        <taxon>Papilionoideae</taxon>
        <taxon>50 kb inversion clade</taxon>
        <taxon>NPAAA clade</taxon>
        <taxon>indigoferoid/millettioid clade</taxon>
        <taxon>Phaseoleae</taxon>
        <taxon>Vigna</taxon>
    </lineage>
</organism>
<dbReference type="AlphaFoldDB" id="A0AAQ3RDB5"/>
<evidence type="ECO:0000256" key="1">
    <source>
        <dbReference type="SAM" id="Phobius"/>
    </source>
</evidence>
<feature type="transmembrane region" description="Helical" evidence="1">
    <location>
        <begin position="137"/>
        <end position="157"/>
    </location>
</feature>
<evidence type="ECO:0000313" key="2">
    <source>
        <dbReference type="EMBL" id="WVY90026.1"/>
    </source>
</evidence>
<accession>A0AAQ3RDB5</accession>
<evidence type="ECO:0000313" key="3">
    <source>
        <dbReference type="Proteomes" id="UP001374535"/>
    </source>
</evidence>
<name>A0AAQ3RDB5_VIGMU</name>
<dbReference type="Proteomes" id="UP001374535">
    <property type="component" value="Chromosome 11"/>
</dbReference>
<keyword evidence="1" id="KW-0812">Transmembrane</keyword>
<keyword evidence="1" id="KW-0472">Membrane</keyword>
<keyword evidence="1" id="KW-1133">Transmembrane helix</keyword>
<protein>
    <submittedName>
        <fullName evidence="2">Uncharacterized protein</fullName>
    </submittedName>
</protein>
<dbReference type="EMBL" id="CP144690">
    <property type="protein sequence ID" value="WVY90026.1"/>
    <property type="molecule type" value="Genomic_DNA"/>
</dbReference>
<feature type="transmembrane region" description="Helical" evidence="1">
    <location>
        <begin position="177"/>
        <end position="196"/>
    </location>
</feature>
<sequence>MSNETTNSESMLQAEFMVASQNIVPNDHLVIRGEDAYGDLDNLGIVGKGAEPEFDVVEGQNVCDGNLVVAEAEEAVAGGEDLGGGGNDVGEMRFVDEVVVGPMMQAVSIVNKEPNNQSRSFAHFVLLDVLLVPRNPVVALIVYLPAYVSMLGVVLLYKDFTEFLYELLKGITYVCDFLSSYLYGYLVTIRLTSLCVNKLRRFRQVETILDHVEELELLIFVEENQGIQVGELILV</sequence>
<keyword evidence="3" id="KW-1185">Reference proteome</keyword>
<proteinExistence type="predicted"/>
<reference evidence="2 3" key="1">
    <citation type="journal article" date="2023" name="Life. Sci Alliance">
        <title>Evolutionary insights into 3D genome organization and epigenetic landscape of Vigna mungo.</title>
        <authorList>
            <person name="Junaid A."/>
            <person name="Singh B."/>
            <person name="Bhatia S."/>
        </authorList>
    </citation>
    <scope>NUCLEOTIDE SEQUENCE [LARGE SCALE GENOMIC DNA]</scope>
    <source>
        <strain evidence="2">Urdbean</strain>
    </source>
</reference>
<gene>
    <name evidence="2" type="ORF">V8G54_035540</name>
</gene>